<keyword evidence="3" id="KW-1185">Reference proteome</keyword>
<dbReference type="SMART" id="SM00960">
    <property type="entry name" value="Robl_LC7"/>
    <property type="match status" value="1"/>
</dbReference>
<dbReference type="STRING" id="1842532.A7E78_12765"/>
<evidence type="ECO:0000313" key="2">
    <source>
        <dbReference type="EMBL" id="APG28640.1"/>
    </source>
</evidence>
<reference evidence="2 3" key="1">
    <citation type="journal article" date="2017" name="Genome Announc.">
        <title>Complete Genome Sequences of Two Acetylene-Fermenting Pelobacter acetylenicus Strains.</title>
        <authorList>
            <person name="Sutton J.M."/>
            <person name="Baesman S.M."/>
            <person name="Fierst J.L."/>
            <person name="Poret-Peterson A.T."/>
            <person name="Oremland R.S."/>
            <person name="Dunlap D.S."/>
            <person name="Akob D.M."/>
        </authorList>
    </citation>
    <scope>NUCLEOTIDE SEQUENCE [LARGE SCALE GENOMIC DNA]</scope>
    <source>
        <strain evidence="2 3">SFB93</strain>
    </source>
</reference>
<evidence type="ECO:0000259" key="1">
    <source>
        <dbReference type="SMART" id="SM00960"/>
    </source>
</evidence>
<dbReference type="InterPro" id="IPR004942">
    <property type="entry name" value="Roadblock/LAMTOR2_dom"/>
</dbReference>
<protein>
    <submittedName>
        <fullName evidence="2">GTPase-activating protein</fullName>
    </submittedName>
</protein>
<dbReference type="OrthoDB" id="5402169at2"/>
<dbReference type="KEGG" id="pef:A7E78_12765"/>
<dbReference type="SUPFAM" id="SSF103196">
    <property type="entry name" value="Roadblock/LC7 domain"/>
    <property type="match status" value="1"/>
</dbReference>
<name>A0A1L3GRZ6_9BACT</name>
<dbReference type="EMBL" id="CP015519">
    <property type="protein sequence ID" value="APG28640.1"/>
    <property type="molecule type" value="Genomic_DNA"/>
</dbReference>
<dbReference type="RefSeq" id="WP_072284666.1">
    <property type="nucleotide sequence ID" value="NZ_CP015519.1"/>
</dbReference>
<proteinExistence type="predicted"/>
<feature type="domain" description="Roadblock/LAMTOR2" evidence="1">
    <location>
        <begin position="4"/>
        <end position="94"/>
    </location>
</feature>
<evidence type="ECO:0000313" key="3">
    <source>
        <dbReference type="Proteomes" id="UP000182517"/>
    </source>
</evidence>
<gene>
    <name evidence="2" type="ORF">A7E78_12765</name>
</gene>
<dbReference type="AlphaFoldDB" id="A0A1L3GRZ6"/>
<dbReference type="Proteomes" id="UP000182517">
    <property type="component" value="Chromosome"/>
</dbReference>
<dbReference type="Pfam" id="PF03259">
    <property type="entry name" value="Robl_LC7"/>
    <property type="match status" value="1"/>
</dbReference>
<organism evidence="2 3">
    <name type="scientific">Syntrophotalea acetylenivorans</name>
    <dbReference type="NCBI Taxonomy" id="1842532"/>
    <lineage>
        <taxon>Bacteria</taxon>
        <taxon>Pseudomonadati</taxon>
        <taxon>Thermodesulfobacteriota</taxon>
        <taxon>Desulfuromonadia</taxon>
        <taxon>Desulfuromonadales</taxon>
        <taxon>Syntrophotaleaceae</taxon>
        <taxon>Syntrophotalea</taxon>
    </lineage>
</organism>
<accession>A0A1L3GRZ6</accession>
<sequence length="119" mass="13342">MPFKQLLDELIDSVPGASGAIIADWEGEAVDHVARMDDYELRVIGAHKGIILGNLRQVMSRLQEDQLQEVVIATNDAQILIMPVTHDYFLVLVTRRDAVVGRALYASRRCVEELKKEIA</sequence>
<dbReference type="Gene3D" id="3.30.450.30">
    <property type="entry name" value="Dynein light chain 2a, cytoplasmic"/>
    <property type="match status" value="1"/>
</dbReference>